<keyword evidence="6 7" id="KW-0472">Membrane</keyword>
<organism evidence="8">
    <name type="scientific">Neisseria meningitidis alpha153</name>
    <dbReference type="NCBI Taxonomy" id="663926"/>
    <lineage>
        <taxon>Bacteria</taxon>
        <taxon>Pseudomonadati</taxon>
        <taxon>Pseudomonadota</taxon>
        <taxon>Betaproteobacteria</taxon>
        <taxon>Neisseriales</taxon>
        <taxon>Neisseriaceae</taxon>
        <taxon>Neisseria</taxon>
    </lineage>
</organism>
<dbReference type="PANTHER" id="PTHR43266">
    <property type="entry name" value="MACROLIDE-EFFLUX PROTEIN"/>
    <property type="match status" value="1"/>
</dbReference>
<keyword evidence="2" id="KW-0813">Transport</keyword>
<evidence type="ECO:0000256" key="7">
    <source>
        <dbReference type="SAM" id="Phobius"/>
    </source>
</evidence>
<sequence length="153" mass="16762">MYAKKGGLGLVKSRRFAPLFATQFLGAFNDNVFKTALFVMIGFYGLGQNGFLPAGQMLNLGALLFILPYFLFSSLSGQLGNKFDKAVLARWVKVLEMIIMAVGGIRVLYPVCPAAFGVSVLHGRAIDAVRAAEIRHPARLSRRQRVDDGQQPD</sequence>
<evidence type="ECO:0000256" key="3">
    <source>
        <dbReference type="ARBA" id="ARBA00022475"/>
    </source>
</evidence>
<protein>
    <submittedName>
        <fullName evidence="8">Uncharacterized protein</fullName>
    </submittedName>
</protein>
<proteinExistence type="predicted"/>
<dbReference type="GO" id="GO:0005886">
    <property type="term" value="C:plasma membrane"/>
    <property type="evidence" value="ECO:0007669"/>
    <property type="project" value="UniProtKB-SubCell"/>
</dbReference>
<accession>C6SD88</accession>
<evidence type="ECO:0000256" key="5">
    <source>
        <dbReference type="ARBA" id="ARBA00022989"/>
    </source>
</evidence>
<evidence type="ECO:0000256" key="4">
    <source>
        <dbReference type="ARBA" id="ARBA00022692"/>
    </source>
</evidence>
<gene>
    <name evidence="8" type="ORF">NME_1256</name>
</gene>
<feature type="transmembrane region" description="Helical" evidence="7">
    <location>
        <begin position="58"/>
        <end position="77"/>
    </location>
</feature>
<evidence type="ECO:0000313" key="8">
    <source>
        <dbReference type="EMBL" id="CBA06815.1"/>
    </source>
</evidence>
<keyword evidence="3" id="KW-1003">Cell membrane</keyword>
<dbReference type="AlphaFoldDB" id="C6SD88"/>
<dbReference type="PANTHER" id="PTHR43266:SF2">
    <property type="entry name" value="MAJOR FACILITATOR SUPERFAMILY (MFS) PROFILE DOMAIN-CONTAINING PROTEIN"/>
    <property type="match status" value="1"/>
</dbReference>
<evidence type="ECO:0000256" key="6">
    <source>
        <dbReference type="ARBA" id="ARBA00023136"/>
    </source>
</evidence>
<reference evidence="8" key="1">
    <citation type="journal article" date="2008" name="Proc. Natl. Acad. Sci. U.S.A.">
        <title>Whole-genome comparison of disease and carriage strains provides insights into virulence evolution in Neisseria meningitidis.</title>
        <authorList>
            <person name="Schoen C."/>
            <person name="Blom J."/>
            <person name="Claus H."/>
            <person name="Schramm-Glueck A."/>
            <person name="Brandt P."/>
            <person name="Mueller T."/>
            <person name="Goesmann A."/>
            <person name="Joseph B."/>
            <person name="Konietzny S."/>
            <person name="Kurzai O."/>
            <person name="Schmitt C."/>
            <person name="Friedrich T."/>
            <person name="Linke B."/>
            <person name="Vogel U."/>
            <person name="Frosch M."/>
        </authorList>
    </citation>
    <scope>NUCLEOTIDE SEQUENCE</scope>
    <source>
        <strain evidence="8">Alpha153</strain>
    </source>
</reference>
<name>C6SD88_NEIME</name>
<feature type="transmembrane region" description="Helical" evidence="7">
    <location>
        <begin position="97"/>
        <end position="121"/>
    </location>
</feature>
<keyword evidence="5 7" id="KW-1133">Transmembrane helix</keyword>
<comment type="subcellular location">
    <subcellularLocation>
        <location evidence="1">Cell membrane</location>
        <topology evidence="1">Multi-pass membrane protein</topology>
    </subcellularLocation>
</comment>
<dbReference type="EMBL" id="AM889137">
    <property type="protein sequence ID" value="CBA06815.1"/>
    <property type="molecule type" value="Genomic_DNA"/>
</dbReference>
<evidence type="ECO:0000256" key="2">
    <source>
        <dbReference type="ARBA" id="ARBA00022448"/>
    </source>
</evidence>
<evidence type="ECO:0000256" key="1">
    <source>
        <dbReference type="ARBA" id="ARBA00004651"/>
    </source>
</evidence>
<keyword evidence="4 7" id="KW-0812">Transmembrane</keyword>
<feature type="transmembrane region" description="Helical" evidence="7">
    <location>
        <begin position="20"/>
        <end position="46"/>
    </location>
</feature>